<name>A0A919JJ66_9ACTN</name>
<accession>A0A919JJ66</accession>
<comment type="caution">
    <text evidence="9">The sequence shown here is derived from an EMBL/GenBank/DDBJ whole genome shotgun (WGS) entry which is preliminary data.</text>
</comment>
<keyword evidence="2" id="KW-0805">Transcription regulation</keyword>
<dbReference type="Pfam" id="PF08281">
    <property type="entry name" value="Sigma70_r4_2"/>
    <property type="match status" value="1"/>
</dbReference>
<organism evidence="9 10">
    <name type="scientific">Actinoplanes nipponensis</name>
    <dbReference type="NCBI Taxonomy" id="135950"/>
    <lineage>
        <taxon>Bacteria</taxon>
        <taxon>Bacillati</taxon>
        <taxon>Actinomycetota</taxon>
        <taxon>Actinomycetes</taxon>
        <taxon>Micromonosporales</taxon>
        <taxon>Micromonosporaceae</taxon>
        <taxon>Actinoplanes</taxon>
    </lineage>
</organism>
<dbReference type="Pfam" id="PF04542">
    <property type="entry name" value="Sigma70_r2"/>
    <property type="match status" value="1"/>
</dbReference>
<keyword evidence="10" id="KW-1185">Reference proteome</keyword>
<dbReference type="Gene3D" id="1.10.1740.10">
    <property type="match status" value="1"/>
</dbReference>
<dbReference type="InterPro" id="IPR013325">
    <property type="entry name" value="RNA_pol_sigma_r2"/>
</dbReference>
<evidence type="ECO:0000313" key="9">
    <source>
        <dbReference type="EMBL" id="GIE50097.1"/>
    </source>
</evidence>
<dbReference type="Proteomes" id="UP000647172">
    <property type="component" value="Unassembled WGS sequence"/>
</dbReference>
<evidence type="ECO:0000256" key="3">
    <source>
        <dbReference type="ARBA" id="ARBA00023082"/>
    </source>
</evidence>
<evidence type="ECO:0000259" key="8">
    <source>
        <dbReference type="Pfam" id="PF13490"/>
    </source>
</evidence>
<dbReference type="Gene3D" id="1.10.10.10">
    <property type="entry name" value="Winged helix-like DNA-binding domain superfamily/Winged helix DNA-binding domain"/>
    <property type="match status" value="1"/>
</dbReference>
<gene>
    <name evidence="9" type="ORF">Ani05nite_36310</name>
</gene>
<comment type="similarity">
    <text evidence="1">Belongs to the sigma-70 factor family. ECF subfamily.</text>
</comment>
<proteinExistence type="inferred from homology"/>
<evidence type="ECO:0000313" key="10">
    <source>
        <dbReference type="Proteomes" id="UP000647172"/>
    </source>
</evidence>
<dbReference type="PANTHER" id="PTHR43133:SF8">
    <property type="entry name" value="RNA POLYMERASE SIGMA FACTOR HI_1459-RELATED"/>
    <property type="match status" value="1"/>
</dbReference>
<evidence type="ECO:0000256" key="2">
    <source>
        <dbReference type="ARBA" id="ARBA00023015"/>
    </source>
</evidence>
<dbReference type="InterPro" id="IPR013249">
    <property type="entry name" value="RNA_pol_sigma70_r4_t2"/>
</dbReference>
<dbReference type="InterPro" id="IPR014284">
    <property type="entry name" value="RNA_pol_sigma-70_dom"/>
</dbReference>
<dbReference type="InterPro" id="IPR039425">
    <property type="entry name" value="RNA_pol_sigma-70-like"/>
</dbReference>
<dbReference type="AlphaFoldDB" id="A0A919JJ66"/>
<evidence type="ECO:0000256" key="1">
    <source>
        <dbReference type="ARBA" id="ARBA00010641"/>
    </source>
</evidence>
<feature type="domain" description="RNA polymerase sigma-70 region 2" evidence="6">
    <location>
        <begin position="31"/>
        <end position="99"/>
    </location>
</feature>
<dbReference type="GO" id="GO:0006352">
    <property type="term" value="P:DNA-templated transcription initiation"/>
    <property type="evidence" value="ECO:0007669"/>
    <property type="project" value="InterPro"/>
</dbReference>
<evidence type="ECO:0008006" key="11">
    <source>
        <dbReference type="Google" id="ProtNLM"/>
    </source>
</evidence>
<dbReference type="SUPFAM" id="SSF88659">
    <property type="entry name" value="Sigma3 and sigma4 domains of RNA polymerase sigma factors"/>
    <property type="match status" value="1"/>
</dbReference>
<keyword evidence="5" id="KW-0804">Transcription</keyword>
<keyword evidence="4" id="KW-0238">DNA-binding</keyword>
<evidence type="ECO:0000259" key="6">
    <source>
        <dbReference type="Pfam" id="PF04542"/>
    </source>
</evidence>
<protein>
    <recommendedName>
        <fullName evidence="11">RNA polymerase sigma factor, sigma-70 family</fullName>
    </recommendedName>
</protein>
<dbReference type="InterPro" id="IPR007627">
    <property type="entry name" value="RNA_pol_sigma70_r2"/>
</dbReference>
<reference evidence="9" key="1">
    <citation type="submission" date="2021-01" db="EMBL/GenBank/DDBJ databases">
        <title>Whole genome shotgun sequence of Actinoplanes nipponensis NBRC 14063.</title>
        <authorList>
            <person name="Komaki H."/>
            <person name="Tamura T."/>
        </authorList>
    </citation>
    <scope>NUCLEOTIDE SEQUENCE</scope>
    <source>
        <strain evidence="9">NBRC 14063</strain>
    </source>
</reference>
<dbReference type="RefSeq" id="WP_203769742.1">
    <property type="nucleotide sequence ID" value="NZ_BAAAYJ010000107.1"/>
</dbReference>
<keyword evidence="3" id="KW-0731">Sigma factor</keyword>
<dbReference type="InterPro" id="IPR013324">
    <property type="entry name" value="RNA_pol_sigma_r3/r4-like"/>
</dbReference>
<sequence length="266" mass="29737">MTIPAGDGDDEADSDLLAAVRAGDTAAYGVLYQRHRSAARTLAYGLVHDPADADDLVAETFAKVFASLRAGRGPLVAFRAYLLTTLRHVCYHRARRDRRLEFTDDLTRYDEGEPFLDPALERLERTYAARAFRALPDRWRDVLWRTEVEGASPAEVAPHLGLTPNAVAVLAHRAREGLRRLYLQQHVADADPPECRWTGDRLGGHVRGRVTPRVAVRVEAHLAYCAGCRGRYAEITEINQRGHRPYKQRERAAVDGLRVAHENGGQ</sequence>
<dbReference type="PANTHER" id="PTHR43133">
    <property type="entry name" value="RNA POLYMERASE ECF-TYPE SIGMA FACTO"/>
    <property type="match status" value="1"/>
</dbReference>
<dbReference type="NCBIfam" id="TIGR02937">
    <property type="entry name" value="sigma70-ECF"/>
    <property type="match status" value="1"/>
</dbReference>
<dbReference type="SUPFAM" id="SSF88946">
    <property type="entry name" value="Sigma2 domain of RNA polymerase sigma factors"/>
    <property type="match status" value="1"/>
</dbReference>
<dbReference type="EMBL" id="BOMQ01000044">
    <property type="protein sequence ID" value="GIE50097.1"/>
    <property type="molecule type" value="Genomic_DNA"/>
</dbReference>
<feature type="domain" description="Putative zinc-finger" evidence="8">
    <location>
        <begin position="195"/>
        <end position="229"/>
    </location>
</feature>
<evidence type="ECO:0000256" key="5">
    <source>
        <dbReference type="ARBA" id="ARBA00023163"/>
    </source>
</evidence>
<dbReference type="GO" id="GO:0003677">
    <property type="term" value="F:DNA binding"/>
    <property type="evidence" value="ECO:0007669"/>
    <property type="project" value="UniProtKB-KW"/>
</dbReference>
<dbReference type="InterPro" id="IPR027383">
    <property type="entry name" value="Znf_put"/>
</dbReference>
<dbReference type="Pfam" id="PF13490">
    <property type="entry name" value="zf-HC2"/>
    <property type="match status" value="1"/>
</dbReference>
<feature type="domain" description="RNA polymerase sigma factor 70 region 4 type 2" evidence="7">
    <location>
        <begin position="129"/>
        <end position="176"/>
    </location>
</feature>
<evidence type="ECO:0000259" key="7">
    <source>
        <dbReference type="Pfam" id="PF08281"/>
    </source>
</evidence>
<evidence type="ECO:0000256" key="4">
    <source>
        <dbReference type="ARBA" id="ARBA00023125"/>
    </source>
</evidence>
<dbReference type="GO" id="GO:0016987">
    <property type="term" value="F:sigma factor activity"/>
    <property type="evidence" value="ECO:0007669"/>
    <property type="project" value="UniProtKB-KW"/>
</dbReference>
<dbReference type="InterPro" id="IPR036388">
    <property type="entry name" value="WH-like_DNA-bd_sf"/>
</dbReference>